<evidence type="ECO:0000313" key="4">
    <source>
        <dbReference type="Proteomes" id="UP000318693"/>
    </source>
</evidence>
<dbReference type="InterPro" id="IPR036397">
    <property type="entry name" value="RNaseH_sf"/>
</dbReference>
<dbReference type="Gene3D" id="1.10.10.10">
    <property type="entry name" value="Winged helix-like DNA-binding domain superfamily/Winged helix DNA-binding domain"/>
    <property type="match status" value="1"/>
</dbReference>
<gene>
    <name evidence="3" type="ORF">FJ693_20420</name>
</gene>
<comment type="caution">
    <text evidence="3">The sequence shown here is derived from an EMBL/GenBank/DDBJ whole genome shotgun (WGS) entry which is preliminary data.</text>
</comment>
<dbReference type="NCBIfam" id="NF033577">
    <property type="entry name" value="transpos_IS481"/>
    <property type="match status" value="1"/>
</dbReference>
<dbReference type="GO" id="GO:0003676">
    <property type="term" value="F:nucleic acid binding"/>
    <property type="evidence" value="ECO:0007669"/>
    <property type="project" value="InterPro"/>
</dbReference>
<dbReference type="InterPro" id="IPR036388">
    <property type="entry name" value="WH-like_DNA-bd_sf"/>
</dbReference>
<dbReference type="PANTHER" id="PTHR35004:SF6">
    <property type="entry name" value="TRANSPOSASE"/>
    <property type="match status" value="1"/>
</dbReference>
<dbReference type="Pfam" id="PF13683">
    <property type="entry name" value="rve_3"/>
    <property type="match status" value="1"/>
</dbReference>
<dbReference type="PROSITE" id="PS50994">
    <property type="entry name" value="INTEGRASE"/>
    <property type="match status" value="1"/>
</dbReference>
<dbReference type="InterPro" id="IPR009057">
    <property type="entry name" value="Homeodomain-like_sf"/>
</dbReference>
<protein>
    <submittedName>
        <fullName evidence="3">IS481 family transposase</fullName>
    </submittedName>
</protein>
<dbReference type="SUPFAM" id="SSF53098">
    <property type="entry name" value="Ribonuclease H-like"/>
    <property type="match status" value="1"/>
</dbReference>
<dbReference type="SUPFAM" id="SSF46689">
    <property type="entry name" value="Homeodomain-like"/>
    <property type="match status" value="1"/>
</dbReference>
<dbReference type="InterPro" id="IPR012337">
    <property type="entry name" value="RNaseH-like_sf"/>
</dbReference>
<dbReference type="EMBL" id="VJXR01000166">
    <property type="protein sequence ID" value="TRW42693.1"/>
    <property type="molecule type" value="Genomic_DNA"/>
</dbReference>
<dbReference type="Gene3D" id="3.30.420.10">
    <property type="entry name" value="Ribonuclease H-like superfamily/Ribonuclease H"/>
    <property type="match status" value="1"/>
</dbReference>
<sequence length="322" mass="36788">MSHRNARLTLHGRRLLVQRVRQEGWAVAHAAKAMGISRQCAHRWLKRYDEQGEDGLRERSSRPHRSPRATTSQVVQQILACRHEHRRGQDWIGAELGVPARTVSRVLRRAGVAYLHHLDPMTGQEIRSSKATATRYERARPGELVHVDVKKLGKIPDGGGWRAHGRAAGNRDRKQRIGYDYVHSMVDDHTRLAYSEIHDDETAATCAGFVRRAADYFASMGIGRIERVMTDNAFAYRHGHAFIDAVAEIGARQKFIKPHCPWQNGKVERFNRTLQTEWAYRQVFTSNQHRRDALAPWLHTYNTERRHSALGGLPPISRVSPT</sequence>
<dbReference type="Proteomes" id="UP000318693">
    <property type="component" value="Unassembled WGS sequence"/>
</dbReference>
<dbReference type="GO" id="GO:0015074">
    <property type="term" value="P:DNA integration"/>
    <property type="evidence" value="ECO:0007669"/>
    <property type="project" value="InterPro"/>
</dbReference>
<organism evidence="3 4">
    <name type="scientific">Georgenia yuyongxinii</name>
    <dbReference type="NCBI Taxonomy" id="2589797"/>
    <lineage>
        <taxon>Bacteria</taxon>
        <taxon>Bacillati</taxon>
        <taxon>Actinomycetota</taxon>
        <taxon>Actinomycetes</taxon>
        <taxon>Micrococcales</taxon>
        <taxon>Bogoriellaceae</taxon>
        <taxon>Georgenia</taxon>
    </lineage>
</organism>
<feature type="region of interest" description="Disordered" evidence="1">
    <location>
        <begin position="52"/>
        <end position="71"/>
    </location>
</feature>
<accession>A0A552WJL5</accession>
<name>A0A552WJL5_9MICO</name>
<dbReference type="Pfam" id="PF13011">
    <property type="entry name" value="LZ_Tnp_IS481"/>
    <property type="match status" value="1"/>
</dbReference>
<dbReference type="AlphaFoldDB" id="A0A552WJL5"/>
<keyword evidence="4" id="KW-1185">Reference proteome</keyword>
<dbReference type="InterPro" id="IPR001584">
    <property type="entry name" value="Integrase_cat-core"/>
</dbReference>
<evidence type="ECO:0000259" key="2">
    <source>
        <dbReference type="PROSITE" id="PS50994"/>
    </source>
</evidence>
<dbReference type="RefSeq" id="WP_143420247.1">
    <property type="nucleotide sequence ID" value="NZ_VJXR01000166.1"/>
</dbReference>
<proteinExistence type="predicted"/>
<feature type="compositionally biased region" description="Basic and acidic residues" evidence="1">
    <location>
        <begin position="52"/>
        <end position="61"/>
    </location>
</feature>
<dbReference type="PANTHER" id="PTHR35004">
    <property type="entry name" value="TRANSPOSASE RV3428C-RELATED"/>
    <property type="match status" value="1"/>
</dbReference>
<evidence type="ECO:0000256" key="1">
    <source>
        <dbReference type="SAM" id="MobiDB-lite"/>
    </source>
</evidence>
<dbReference type="InterPro" id="IPR047656">
    <property type="entry name" value="IS481-like_transpos"/>
</dbReference>
<evidence type="ECO:0000313" key="3">
    <source>
        <dbReference type="EMBL" id="TRW42693.1"/>
    </source>
</evidence>
<reference evidence="3 4" key="1">
    <citation type="submission" date="2019-07" db="EMBL/GenBank/DDBJ databases">
        <title>Georgenia wutianyii sp. nov. and Georgenia *** sp. nov. isolated from plateau pika (Ochotona curzoniae) in the Qinghai-Tibet plateau of China.</title>
        <authorList>
            <person name="Tian Z."/>
        </authorList>
    </citation>
    <scope>NUCLEOTIDE SEQUENCE [LARGE SCALE GENOMIC DNA]</scope>
    <source>
        <strain evidence="3 4">Z446</strain>
    </source>
</reference>
<feature type="domain" description="Integrase catalytic" evidence="2">
    <location>
        <begin position="137"/>
        <end position="322"/>
    </location>
</feature>
<dbReference type="InterPro" id="IPR024967">
    <property type="entry name" value="DNA-bd_IS481-type"/>
</dbReference>